<dbReference type="EMBL" id="LXQA010586520">
    <property type="protein sequence ID" value="MCI60704.1"/>
    <property type="molecule type" value="Genomic_DNA"/>
</dbReference>
<reference evidence="1 2" key="1">
    <citation type="journal article" date="2018" name="Front. Plant Sci.">
        <title>Red Clover (Trifolium pratense) and Zigzag Clover (T. medium) - A Picture of Genomic Similarities and Differences.</title>
        <authorList>
            <person name="Dluhosova J."/>
            <person name="Istvanek J."/>
            <person name="Nedelnik J."/>
            <person name="Repkova J."/>
        </authorList>
    </citation>
    <scope>NUCLEOTIDE SEQUENCE [LARGE SCALE GENOMIC DNA]</scope>
    <source>
        <strain evidence="2">cv. 10/8</strain>
        <tissue evidence="1">Leaf</tissue>
    </source>
</reference>
<evidence type="ECO:0000313" key="2">
    <source>
        <dbReference type="Proteomes" id="UP000265520"/>
    </source>
</evidence>
<feature type="non-terminal residue" evidence="1">
    <location>
        <position position="60"/>
    </location>
</feature>
<dbReference type="PANTHER" id="PTHR48462">
    <property type="entry name" value="PROTEIN, PUTATIVE-RELATED"/>
    <property type="match status" value="1"/>
</dbReference>
<dbReference type="PANTHER" id="PTHR48462:SF1">
    <property type="entry name" value="PROTEIN, PUTATIVE-RELATED"/>
    <property type="match status" value="1"/>
</dbReference>
<dbReference type="AlphaFoldDB" id="A0A392TJD7"/>
<keyword evidence="2" id="KW-1185">Reference proteome</keyword>
<organism evidence="1 2">
    <name type="scientific">Trifolium medium</name>
    <dbReference type="NCBI Taxonomy" id="97028"/>
    <lineage>
        <taxon>Eukaryota</taxon>
        <taxon>Viridiplantae</taxon>
        <taxon>Streptophyta</taxon>
        <taxon>Embryophyta</taxon>
        <taxon>Tracheophyta</taxon>
        <taxon>Spermatophyta</taxon>
        <taxon>Magnoliopsida</taxon>
        <taxon>eudicotyledons</taxon>
        <taxon>Gunneridae</taxon>
        <taxon>Pentapetalae</taxon>
        <taxon>rosids</taxon>
        <taxon>fabids</taxon>
        <taxon>Fabales</taxon>
        <taxon>Fabaceae</taxon>
        <taxon>Papilionoideae</taxon>
        <taxon>50 kb inversion clade</taxon>
        <taxon>NPAAA clade</taxon>
        <taxon>Hologalegina</taxon>
        <taxon>IRL clade</taxon>
        <taxon>Trifolieae</taxon>
        <taxon>Trifolium</taxon>
    </lineage>
</organism>
<sequence length="60" mass="6782">MGRTILKAASSKMGKHEKACSDKQHVFISFAFDTFDFLAPEVIDLMKRVQRVMHSNVVSP</sequence>
<comment type="caution">
    <text evidence="1">The sequence shown here is derived from an EMBL/GenBank/DDBJ whole genome shotgun (WGS) entry which is preliminary data.</text>
</comment>
<dbReference type="Proteomes" id="UP000265520">
    <property type="component" value="Unassembled WGS sequence"/>
</dbReference>
<accession>A0A392TJD7</accession>
<proteinExistence type="predicted"/>
<evidence type="ECO:0000313" key="1">
    <source>
        <dbReference type="EMBL" id="MCI60704.1"/>
    </source>
</evidence>
<name>A0A392TJD7_9FABA</name>
<protein>
    <submittedName>
        <fullName evidence="1">Xylem serine proteinase</fullName>
    </submittedName>
</protein>